<keyword evidence="3" id="KW-1185">Reference proteome</keyword>
<dbReference type="RefSeq" id="XP_033395218.1">
    <property type="nucleotide sequence ID" value="XM_033546912.1"/>
</dbReference>
<evidence type="ECO:0000313" key="3">
    <source>
        <dbReference type="Proteomes" id="UP000799438"/>
    </source>
</evidence>
<gene>
    <name evidence="2" type="ORF">K452DRAFT_61408</name>
</gene>
<accession>A0A6A6B8B3</accession>
<dbReference type="AlphaFoldDB" id="A0A6A6B8B3"/>
<dbReference type="EMBL" id="ML995492">
    <property type="protein sequence ID" value="KAF2139505.1"/>
    <property type="molecule type" value="Genomic_DNA"/>
</dbReference>
<sequence length="177" mass="20336">MHQRREDMVRMLSNKSCTPYQIATNADGRRAESPPALSHQRRRRGACNVRLIVSGSSPDVVQANVSWWSEPWHCRVDLPEVVPATTSRVHTWTVMRPLGWISSWPNSRLWQSRIGGLTCHSIREAPVDRRDARRMHGNIDRQTDRRTDRVVRGVRGMEYVVGAGLHSQQAMYRDATK</sequence>
<name>A0A6A6B8B3_9PEZI</name>
<evidence type="ECO:0000313" key="2">
    <source>
        <dbReference type="EMBL" id="KAF2139505.1"/>
    </source>
</evidence>
<dbReference type="GeneID" id="54304419"/>
<protein>
    <submittedName>
        <fullName evidence="2">Uncharacterized protein</fullName>
    </submittedName>
</protein>
<evidence type="ECO:0000256" key="1">
    <source>
        <dbReference type="SAM" id="MobiDB-lite"/>
    </source>
</evidence>
<proteinExistence type="predicted"/>
<reference evidence="2" key="1">
    <citation type="journal article" date="2020" name="Stud. Mycol.">
        <title>101 Dothideomycetes genomes: a test case for predicting lifestyles and emergence of pathogens.</title>
        <authorList>
            <person name="Haridas S."/>
            <person name="Albert R."/>
            <person name="Binder M."/>
            <person name="Bloem J."/>
            <person name="Labutti K."/>
            <person name="Salamov A."/>
            <person name="Andreopoulos B."/>
            <person name="Baker S."/>
            <person name="Barry K."/>
            <person name="Bills G."/>
            <person name="Bluhm B."/>
            <person name="Cannon C."/>
            <person name="Castanera R."/>
            <person name="Culley D."/>
            <person name="Daum C."/>
            <person name="Ezra D."/>
            <person name="Gonzalez J."/>
            <person name="Henrissat B."/>
            <person name="Kuo A."/>
            <person name="Liang C."/>
            <person name="Lipzen A."/>
            <person name="Lutzoni F."/>
            <person name="Magnuson J."/>
            <person name="Mondo S."/>
            <person name="Nolan M."/>
            <person name="Ohm R."/>
            <person name="Pangilinan J."/>
            <person name="Park H.-J."/>
            <person name="Ramirez L."/>
            <person name="Alfaro M."/>
            <person name="Sun H."/>
            <person name="Tritt A."/>
            <person name="Yoshinaga Y."/>
            <person name="Zwiers L.-H."/>
            <person name="Turgeon B."/>
            <person name="Goodwin S."/>
            <person name="Spatafora J."/>
            <person name="Crous P."/>
            <person name="Grigoriev I."/>
        </authorList>
    </citation>
    <scope>NUCLEOTIDE SEQUENCE</scope>
    <source>
        <strain evidence="2">CBS 121167</strain>
    </source>
</reference>
<dbReference type="Proteomes" id="UP000799438">
    <property type="component" value="Unassembled WGS sequence"/>
</dbReference>
<feature type="region of interest" description="Disordered" evidence="1">
    <location>
        <begin position="23"/>
        <end position="43"/>
    </location>
</feature>
<organism evidence="2 3">
    <name type="scientific">Aplosporella prunicola CBS 121167</name>
    <dbReference type="NCBI Taxonomy" id="1176127"/>
    <lineage>
        <taxon>Eukaryota</taxon>
        <taxon>Fungi</taxon>
        <taxon>Dikarya</taxon>
        <taxon>Ascomycota</taxon>
        <taxon>Pezizomycotina</taxon>
        <taxon>Dothideomycetes</taxon>
        <taxon>Dothideomycetes incertae sedis</taxon>
        <taxon>Botryosphaeriales</taxon>
        <taxon>Aplosporellaceae</taxon>
        <taxon>Aplosporella</taxon>
    </lineage>
</organism>